<dbReference type="FunFam" id="3.40.50.2000:FF:000057">
    <property type="entry name" value="Glycosyltransferase"/>
    <property type="match status" value="1"/>
</dbReference>
<name>A0A835U8N3_VANPL</name>
<dbReference type="PANTHER" id="PTHR11926:SF1553">
    <property type="entry name" value="GLYCOSYLTRANSFERASE"/>
    <property type="match status" value="1"/>
</dbReference>
<dbReference type="InterPro" id="IPR035595">
    <property type="entry name" value="UDP_glycos_trans_CS"/>
</dbReference>
<keyword evidence="2" id="KW-0216">Detoxification</keyword>
<protein>
    <recommendedName>
        <fullName evidence="7">Glycosyltransferase</fullName>
        <ecNumber evidence="7">2.4.1.-</ecNumber>
    </recommendedName>
</protein>
<dbReference type="EMBL" id="JADCNM010000014">
    <property type="protein sequence ID" value="KAG0453759.1"/>
    <property type="molecule type" value="Genomic_DNA"/>
</dbReference>
<evidence type="ECO:0000256" key="5">
    <source>
        <dbReference type="ARBA" id="ARBA00058521"/>
    </source>
</evidence>
<keyword evidence="3 6" id="KW-0328">Glycosyltransferase</keyword>
<dbReference type="EC" id="2.4.1.-" evidence="7"/>
<evidence type="ECO:0000256" key="4">
    <source>
        <dbReference type="ARBA" id="ARBA00022679"/>
    </source>
</evidence>
<proteinExistence type="inferred from homology"/>
<organism evidence="8 9">
    <name type="scientific">Vanilla planifolia</name>
    <name type="common">Vanilla</name>
    <dbReference type="NCBI Taxonomy" id="51239"/>
    <lineage>
        <taxon>Eukaryota</taxon>
        <taxon>Viridiplantae</taxon>
        <taxon>Streptophyta</taxon>
        <taxon>Embryophyta</taxon>
        <taxon>Tracheophyta</taxon>
        <taxon>Spermatophyta</taxon>
        <taxon>Magnoliopsida</taxon>
        <taxon>Liliopsida</taxon>
        <taxon>Asparagales</taxon>
        <taxon>Orchidaceae</taxon>
        <taxon>Vanilloideae</taxon>
        <taxon>Vanilleae</taxon>
        <taxon>Vanilla</taxon>
    </lineage>
</organism>
<dbReference type="SUPFAM" id="SSF53756">
    <property type="entry name" value="UDP-Glycosyltransferase/glycogen phosphorylase"/>
    <property type="match status" value="1"/>
</dbReference>
<dbReference type="CDD" id="cd03784">
    <property type="entry name" value="GT1_Gtf-like"/>
    <property type="match status" value="1"/>
</dbReference>
<evidence type="ECO:0000256" key="2">
    <source>
        <dbReference type="ARBA" id="ARBA00022575"/>
    </source>
</evidence>
<comment type="caution">
    <text evidence="8">The sequence shown here is derived from an EMBL/GenBank/DDBJ whole genome shotgun (WGS) entry which is preliminary data.</text>
</comment>
<dbReference type="PROSITE" id="PS00375">
    <property type="entry name" value="UDPGT"/>
    <property type="match status" value="1"/>
</dbReference>
<evidence type="ECO:0000313" key="8">
    <source>
        <dbReference type="EMBL" id="KAG0453759.1"/>
    </source>
</evidence>
<dbReference type="Proteomes" id="UP000639772">
    <property type="component" value="Unassembled WGS sequence"/>
</dbReference>
<keyword evidence="4 6" id="KW-0808">Transferase</keyword>
<comment type="function">
    <text evidence="5">Involved in the detoxification of the Fusarium mycotoxin deoxynivalenol by the transfer of glucose from UDP-D-glucose to the hydroxyl group at C-3, forming deoxynivalenol-3-O-beta-D-glucoside.</text>
</comment>
<dbReference type="InterPro" id="IPR002213">
    <property type="entry name" value="UDP_glucos_trans"/>
</dbReference>
<accession>A0A835U8N3</accession>
<dbReference type="Gene3D" id="3.40.50.2000">
    <property type="entry name" value="Glycogen Phosphorylase B"/>
    <property type="match status" value="2"/>
</dbReference>
<comment type="similarity">
    <text evidence="1 6">Belongs to the UDP-glycosyltransferase family.</text>
</comment>
<evidence type="ECO:0000256" key="6">
    <source>
        <dbReference type="RuleBase" id="RU003718"/>
    </source>
</evidence>
<dbReference type="GO" id="GO:0080044">
    <property type="term" value="F:quercetin 7-O-glucosyltransferase activity"/>
    <property type="evidence" value="ECO:0007669"/>
    <property type="project" value="TreeGrafter"/>
</dbReference>
<dbReference type="PANTHER" id="PTHR11926">
    <property type="entry name" value="GLUCOSYL/GLUCURONOSYL TRANSFERASES"/>
    <property type="match status" value="1"/>
</dbReference>
<reference evidence="8 9" key="1">
    <citation type="journal article" date="2020" name="Nat. Food">
        <title>A phased Vanilla planifolia genome enables genetic improvement of flavour and production.</title>
        <authorList>
            <person name="Hasing T."/>
            <person name="Tang H."/>
            <person name="Brym M."/>
            <person name="Khazi F."/>
            <person name="Huang T."/>
            <person name="Chambers A.H."/>
        </authorList>
    </citation>
    <scope>NUCLEOTIDE SEQUENCE [LARGE SCALE GENOMIC DNA]</scope>
    <source>
        <tissue evidence="8">Leaf</tissue>
    </source>
</reference>
<evidence type="ECO:0000313" key="9">
    <source>
        <dbReference type="Proteomes" id="UP000639772"/>
    </source>
</evidence>
<dbReference type="GO" id="GO:0080043">
    <property type="term" value="F:quercetin 3-O-glucosyltransferase activity"/>
    <property type="evidence" value="ECO:0007669"/>
    <property type="project" value="TreeGrafter"/>
</dbReference>
<gene>
    <name evidence="8" type="ORF">HPP92_025063</name>
</gene>
<evidence type="ECO:0000256" key="7">
    <source>
        <dbReference type="RuleBase" id="RU362057"/>
    </source>
</evidence>
<dbReference type="Pfam" id="PF00201">
    <property type="entry name" value="UDPGT"/>
    <property type="match status" value="1"/>
</dbReference>
<evidence type="ECO:0000256" key="3">
    <source>
        <dbReference type="ARBA" id="ARBA00022676"/>
    </source>
</evidence>
<evidence type="ECO:0000256" key="1">
    <source>
        <dbReference type="ARBA" id="ARBA00009995"/>
    </source>
</evidence>
<sequence length="463" mass="49906">MASTAQEKKLNVACSGHALVFPYPSQGHVNPMIQFAKRIASHNHRVTVALTRFVASTVPAPLETTFSSPVSIATISDGFDEGGFSAAPSPSAYLASLESVGGASLVDLLRSLADRGDPVSVVVYDSFLPWALHVARQNGAAVAAFFSQSAAVNAVYYHAREGRLRYPLPEDGAAVEGLPGLPRLESDELPSLVKVQTAPGYAAFSEMLLNQFKDLDKADVMLVNTFNELEPQEMDWLTSVYVARAIGPTVPSAYLDDRIPGDNTYALNLFPLESSACKAWISAVPVGSGVYASFGSLAELSAEQITELAHGLLAAHRPFLWVVRDPDAGKLPPGFSADAERTGGIVVRWASQMEVLSSGAVGCFVTHCGWNSTMEGLALGVPMVGMPQWTDQPTDAKYLEDVWEVERCIREVMEGERSSQIRRRAAEWREASRRAVDAGGSSDRNVVEFLERCCKPAGGRKEL</sequence>
<dbReference type="GO" id="GO:0009636">
    <property type="term" value="P:response to toxic substance"/>
    <property type="evidence" value="ECO:0007669"/>
    <property type="project" value="UniProtKB-KW"/>
</dbReference>
<dbReference type="AlphaFoldDB" id="A0A835U8N3"/>
<dbReference type="OrthoDB" id="5835829at2759"/>